<sequence>MSRTRGIACFDMPSFVNREVRLLKHDNSIVKEDHLDKRWEAATGEVVDEVIFLGKHTAISNRPALTVHPIGVPHLREDEVSPAGGKPGWAAPPNPRIGPWLRLLKTIAESHNLLPEFEVTHVLSCIVYANVTTSRQAEGLHHDTIAILTLIPFRHRVSSMKYGIWVGHLISGYSLPMEDPGQSKAQGDIKGVGGTWKQAIKVAFETTSAAFPRGEVLAHLDNNEIYVVVDEEPDTFYSSAPQLPHGRMVDSRSRESTRKALCDSNCNQDNGSERNLSQDNNADSSSWPSFSEEDYIVFCFKDDGTVNVVQERKSEASDQTSQSFRHVSQKQEASDLANTSLRPVSRKIAYVENAENDDRSSHDGILNEDEKDTNRTHEEEPIITDEKVGFRVDAYARRANLVVMGKGINYFYTTDVPDGDDVKEVTEAEETKDSKEASPESTSDSNQSGASTSSFAFPVIEWEWTGSPGHLPRSDMRRDRARNVAVFSSELLVEHFALNRAHDRRALVDAFRSFTLAVF</sequence>
<dbReference type="Gene3D" id="3.40.630.50">
    <property type="entry name" value="AF0625-like"/>
    <property type="match status" value="1"/>
</dbReference>
<feature type="region of interest" description="Disordered" evidence="1">
    <location>
        <begin position="353"/>
        <end position="380"/>
    </location>
</feature>
<comment type="caution">
    <text evidence="2">The sequence shown here is derived from an EMBL/GenBank/DDBJ whole genome shotgun (WGS) entry which is preliminary data.</text>
</comment>
<proteinExistence type="predicted"/>
<dbReference type="InterPro" id="IPR007508">
    <property type="entry name" value="DtdA"/>
</dbReference>
<dbReference type="PANTHER" id="PTHR34667:SF1">
    <property type="entry name" value="D-AMINOACYL-TRNA DEACYLASE"/>
    <property type="match status" value="1"/>
</dbReference>
<evidence type="ECO:0000313" key="2">
    <source>
        <dbReference type="EMBL" id="KAK2969716.1"/>
    </source>
</evidence>
<keyword evidence="3" id="KW-1185">Reference proteome</keyword>
<feature type="region of interest" description="Disordered" evidence="1">
    <location>
        <begin position="419"/>
        <end position="452"/>
    </location>
</feature>
<feature type="region of interest" description="Disordered" evidence="1">
    <location>
        <begin position="312"/>
        <end position="339"/>
    </location>
</feature>
<name>A0AA88QYI3_9ASTE</name>
<feature type="compositionally biased region" description="Polar residues" evidence="1">
    <location>
        <begin position="439"/>
        <end position="452"/>
    </location>
</feature>
<dbReference type="GO" id="GO:0051499">
    <property type="term" value="F:D-aminoacyl-tRNA deacylase activity"/>
    <property type="evidence" value="ECO:0007669"/>
    <property type="project" value="InterPro"/>
</dbReference>
<evidence type="ECO:0000313" key="3">
    <source>
        <dbReference type="Proteomes" id="UP001187471"/>
    </source>
</evidence>
<protein>
    <submittedName>
        <fullName evidence="2">Uncharacterized protein</fullName>
    </submittedName>
</protein>
<dbReference type="Pfam" id="PF04414">
    <property type="entry name" value="tRNA_deacylase"/>
    <property type="match status" value="1"/>
</dbReference>
<dbReference type="Proteomes" id="UP001187471">
    <property type="component" value="Unassembled WGS sequence"/>
</dbReference>
<organism evidence="2 3">
    <name type="scientific">Escallonia rubra</name>
    <dbReference type="NCBI Taxonomy" id="112253"/>
    <lineage>
        <taxon>Eukaryota</taxon>
        <taxon>Viridiplantae</taxon>
        <taxon>Streptophyta</taxon>
        <taxon>Embryophyta</taxon>
        <taxon>Tracheophyta</taxon>
        <taxon>Spermatophyta</taxon>
        <taxon>Magnoliopsida</taxon>
        <taxon>eudicotyledons</taxon>
        <taxon>Gunneridae</taxon>
        <taxon>Pentapetalae</taxon>
        <taxon>asterids</taxon>
        <taxon>campanulids</taxon>
        <taxon>Escalloniales</taxon>
        <taxon>Escalloniaceae</taxon>
        <taxon>Escallonia</taxon>
    </lineage>
</organism>
<feature type="compositionally biased region" description="Polar residues" evidence="1">
    <location>
        <begin position="264"/>
        <end position="288"/>
    </location>
</feature>
<feature type="compositionally biased region" description="Basic and acidic residues" evidence="1">
    <location>
        <begin position="247"/>
        <end position="261"/>
    </location>
</feature>
<feature type="compositionally biased region" description="Polar residues" evidence="1">
    <location>
        <begin position="317"/>
        <end position="326"/>
    </location>
</feature>
<dbReference type="PANTHER" id="PTHR34667">
    <property type="entry name" value="D-AMINOACYL-TRNA DEACYLASE"/>
    <property type="match status" value="1"/>
</dbReference>
<accession>A0AA88QYI3</accession>
<dbReference type="EMBL" id="JAVXUO010002779">
    <property type="protein sequence ID" value="KAK2969716.1"/>
    <property type="molecule type" value="Genomic_DNA"/>
</dbReference>
<feature type="compositionally biased region" description="Basic and acidic residues" evidence="1">
    <location>
        <begin position="420"/>
        <end position="438"/>
    </location>
</feature>
<feature type="region of interest" description="Disordered" evidence="1">
    <location>
        <begin position="237"/>
        <end position="288"/>
    </location>
</feature>
<dbReference type="SUPFAM" id="SSF142535">
    <property type="entry name" value="AF0625-like"/>
    <property type="match status" value="1"/>
</dbReference>
<dbReference type="AlphaFoldDB" id="A0AA88QYI3"/>
<evidence type="ECO:0000256" key="1">
    <source>
        <dbReference type="SAM" id="MobiDB-lite"/>
    </source>
</evidence>
<gene>
    <name evidence="2" type="ORF">RJ640_004222</name>
</gene>
<reference evidence="2" key="1">
    <citation type="submission" date="2022-12" db="EMBL/GenBank/DDBJ databases">
        <title>Draft genome assemblies for two species of Escallonia (Escalloniales).</title>
        <authorList>
            <person name="Chanderbali A."/>
            <person name="Dervinis C."/>
            <person name="Anghel I."/>
            <person name="Soltis D."/>
            <person name="Soltis P."/>
            <person name="Zapata F."/>
        </authorList>
    </citation>
    <scope>NUCLEOTIDE SEQUENCE</scope>
    <source>
        <strain evidence="2">UCBG92.1500</strain>
        <tissue evidence="2">Leaf</tissue>
    </source>
</reference>